<dbReference type="PANTHER" id="PTHR42776">
    <property type="entry name" value="SERINE PEPTIDASE S9 FAMILY MEMBER"/>
    <property type="match status" value="1"/>
</dbReference>
<dbReference type="InterPro" id="IPR011659">
    <property type="entry name" value="WD40"/>
</dbReference>
<dbReference type="Pfam" id="PF00326">
    <property type="entry name" value="Peptidase_S9"/>
    <property type="match status" value="1"/>
</dbReference>
<dbReference type="Gene3D" id="2.140.10.30">
    <property type="entry name" value="Dipeptidylpeptidase IV, N-terminal domain"/>
    <property type="match status" value="1"/>
</dbReference>
<feature type="domain" description="Dipeptidylpeptidase IV N-terminal" evidence="9">
    <location>
        <begin position="345"/>
        <end position="432"/>
    </location>
</feature>
<evidence type="ECO:0000256" key="2">
    <source>
        <dbReference type="ARBA" id="ARBA00022825"/>
    </source>
</evidence>
<comment type="function">
    <text evidence="6">This enzyme catalyzes the hydrolysis of the N-terminal peptide bond of an N-acetylated peptide to generate an N-acetylated amino acid and a peptide with a free N-terminus. It preferentially cleaves off Ac-Ala, Ac-Met and Ac-Ser. Also, involved in the degradation of oxidized and glycated proteins.</text>
</comment>
<keyword evidence="1" id="KW-0378">Hydrolase</keyword>
<dbReference type="SUPFAM" id="SSF53474">
    <property type="entry name" value="alpha/beta-Hydrolases"/>
    <property type="match status" value="1"/>
</dbReference>
<dbReference type="PANTHER" id="PTHR42776:SF27">
    <property type="entry name" value="DIPEPTIDYL PEPTIDASE FAMILY MEMBER 6"/>
    <property type="match status" value="1"/>
</dbReference>
<dbReference type="EMBL" id="FNVA01000003">
    <property type="protein sequence ID" value="SEG21329.1"/>
    <property type="molecule type" value="Genomic_DNA"/>
</dbReference>
<organism evidence="10 11">
    <name type="scientific">Bryocella elongata</name>
    <dbReference type="NCBI Taxonomy" id="863522"/>
    <lineage>
        <taxon>Bacteria</taxon>
        <taxon>Pseudomonadati</taxon>
        <taxon>Acidobacteriota</taxon>
        <taxon>Terriglobia</taxon>
        <taxon>Terriglobales</taxon>
        <taxon>Acidobacteriaceae</taxon>
        <taxon>Bryocella</taxon>
    </lineage>
</organism>
<feature type="chain" id="PRO_5009290354" description="Acyl-peptide hydrolase" evidence="7">
    <location>
        <begin position="45"/>
        <end position="756"/>
    </location>
</feature>
<reference evidence="10 11" key="1">
    <citation type="submission" date="2016-10" db="EMBL/GenBank/DDBJ databases">
        <authorList>
            <person name="de Groot N.N."/>
        </authorList>
    </citation>
    <scope>NUCLEOTIDE SEQUENCE [LARGE SCALE GENOMIC DNA]</scope>
    <source>
        <strain evidence="10 11">DSM 22489</strain>
    </source>
</reference>
<dbReference type="PROSITE" id="PS00708">
    <property type="entry name" value="PRO_ENDOPEP_SER"/>
    <property type="match status" value="1"/>
</dbReference>
<evidence type="ECO:0000259" key="9">
    <source>
        <dbReference type="Pfam" id="PF00930"/>
    </source>
</evidence>
<keyword evidence="7" id="KW-0732">Signal</keyword>
<evidence type="ECO:0000256" key="1">
    <source>
        <dbReference type="ARBA" id="ARBA00022801"/>
    </source>
</evidence>
<feature type="signal peptide" evidence="7">
    <location>
        <begin position="1"/>
        <end position="44"/>
    </location>
</feature>
<evidence type="ECO:0000313" key="10">
    <source>
        <dbReference type="EMBL" id="SEG21329.1"/>
    </source>
</evidence>
<dbReference type="AlphaFoldDB" id="A0A1H5YB61"/>
<dbReference type="InterPro" id="IPR002471">
    <property type="entry name" value="Pept_S9_AS"/>
</dbReference>
<proteinExistence type="predicted"/>
<sequence>MFGNVVDSSASCRFRYPFRMRNNWLWLAAAGLSSLTCLSATAQANPTAAKPAFSLEQALSGPYCTNLTAAPSGDLFAWAEHVSGRNNLYVGGPRSAARALTHNTSDDAMDILEVSFAPDASAVAYTFGPDDDDPTPDGKPANPAHLQRNVAAEIYVQPLAAGAPAVKLGEGHGLTFTRDGKGLLFVRGGQVWMTDLTAKDPSSKDASKQIVWDHGSAGSLTLSPDGRALAFVSRRREQGQPGHAFIAVFDFASHTIRYASPSTGVDSAPAFSPDGKTLAWIRAPFLRPGRLDAGRVSPTVWSIETMPLAATDYSSGASRSIYRATPNQPGSVLPHLATGSPKLFYAANDRMAFFSDADGFVHLYAINPEATKPEATLLTPGEYEVEDATLTPDHKAIFYASNDAPKDPLDVDRRHIWSVTFGAAHPQQYSFGAGIETRPTISASGAVAALIADTRVPMHPALLESHGGSTDLDPTAMPADYPGKEFVTPKQALFPAADGFMLHGQLFLPAHLGEGKHPTLIFVHGGPRRQMLLGYPAMDYYSNAYAMNQYLASRGFIVLSVNYHCGVGYGMDFRQCLHGGPAGGDEFSDVMAAANYLRARKDVDPKQLGIWGGSYGGYLTGMALARASNVFAAGVDFHGVHDWNLEDNAADWLSGSYAEKDQQAAIGLAASPLADISRWRSPVLFIHGDDDGNVAYAQTPILADKLRILNTTLPANEQIEIHELIFPDEIHGFLLHSSWLAAYKRGAAFFEEKFKP</sequence>
<evidence type="ECO:0000256" key="6">
    <source>
        <dbReference type="ARBA" id="ARBA00045885"/>
    </source>
</evidence>
<dbReference type="GO" id="GO:0004252">
    <property type="term" value="F:serine-type endopeptidase activity"/>
    <property type="evidence" value="ECO:0007669"/>
    <property type="project" value="InterPro"/>
</dbReference>
<dbReference type="SUPFAM" id="SSF82171">
    <property type="entry name" value="DPP6 N-terminal domain-like"/>
    <property type="match status" value="1"/>
</dbReference>
<evidence type="ECO:0000259" key="8">
    <source>
        <dbReference type="Pfam" id="PF00326"/>
    </source>
</evidence>
<dbReference type="InterPro" id="IPR002469">
    <property type="entry name" value="Peptidase_S9B_N"/>
</dbReference>
<dbReference type="GO" id="GO:0004177">
    <property type="term" value="F:aminopeptidase activity"/>
    <property type="evidence" value="ECO:0007669"/>
    <property type="project" value="UniProtKB-KW"/>
</dbReference>
<evidence type="ECO:0000256" key="4">
    <source>
        <dbReference type="ARBA" id="ARBA00032284"/>
    </source>
</evidence>
<dbReference type="Pfam" id="PF07676">
    <property type="entry name" value="PD40"/>
    <property type="match status" value="2"/>
</dbReference>
<dbReference type="Pfam" id="PF00930">
    <property type="entry name" value="DPPIV_N"/>
    <property type="match status" value="1"/>
</dbReference>
<name>A0A1H5YB61_9BACT</name>
<keyword evidence="10" id="KW-0645">Protease</keyword>
<keyword evidence="2" id="KW-0720">Serine protease</keyword>
<gene>
    <name evidence="10" type="ORF">SAMN05421819_2224</name>
</gene>
<evidence type="ECO:0000256" key="3">
    <source>
        <dbReference type="ARBA" id="ARBA00022990"/>
    </source>
</evidence>
<keyword evidence="10" id="KW-0031">Aminopeptidase</keyword>
<dbReference type="InterPro" id="IPR029058">
    <property type="entry name" value="AB_hydrolase_fold"/>
</dbReference>
<dbReference type="GO" id="GO:0006508">
    <property type="term" value="P:proteolysis"/>
    <property type="evidence" value="ECO:0007669"/>
    <property type="project" value="InterPro"/>
</dbReference>
<accession>A0A1H5YB61</accession>
<evidence type="ECO:0000256" key="5">
    <source>
        <dbReference type="ARBA" id="ARBA00032596"/>
    </source>
</evidence>
<dbReference type="InterPro" id="IPR011042">
    <property type="entry name" value="6-blade_b-propeller_TolB-like"/>
</dbReference>
<keyword evidence="3" id="KW-0007">Acetylation</keyword>
<evidence type="ECO:0000313" key="11">
    <source>
        <dbReference type="Proteomes" id="UP000236728"/>
    </source>
</evidence>
<dbReference type="InterPro" id="IPR001375">
    <property type="entry name" value="Peptidase_S9_cat"/>
</dbReference>
<dbReference type="Proteomes" id="UP000236728">
    <property type="component" value="Unassembled WGS sequence"/>
</dbReference>
<keyword evidence="11" id="KW-1185">Reference proteome</keyword>
<protein>
    <recommendedName>
        <fullName evidence="5">Acyl-peptide hydrolase</fullName>
    </recommendedName>
    <alternativeName>
        <fullName evidence="4">Acylaminoacyl-peptidase</fullName>
    </alternativeName>
</protein>
<dbReference type="Gene3D" id="3.40.50.1820">
    <property type="entry name" value="alpha/beta hydrolase"/>
    <property type="match status" value="1"/>
</dbReference>
<feature type="domain" description="Peptidase S9 prolyl oligopeptidase catalytic" evidence="8">
    <location>
        <begin position="548"/>
        <end position="755"/>
    </location>
</feature>
<dbReference type="Gene3D" id="2.120.10.30">
    <property type="entry name" value="TolB, C-terminal domain"/>
    <property type="match status" value="1"/>
</dbReference>
<evidence type="ECO:0000256" key="7">
    <source>
        <dbReference type="SAM" id="SignalP"/>
    </source>
</evidence>